<dbReference type="GO" id="GO:0022857">
    <property type="term" value="F:transmembrane transporter activity"/>
    <property type="evidence" value="ECO:0007669"/>
    <property type="project" value="InterPro"/>
</dbReference>
<dbReference type="NCBIfam" id="TIGR01730">
    <property type="entry name" value="RND_mfp"/>
    <property type="match status" value="1"/>
</dbReference>
<sequence>MMKSKLLTLALVVLAIAAVVLKYQTYMTHPWTRDALVRANIVEVTPRVTGPITHIHVADNSAVVAGQLLFEIDDRIYQAALKKAQATLAQAKVQLQRAQNELQRMTALESKTPGAVPILTLNNLTDDVDAAIANVAAATAGVDNAKLDLEFTKVYATKTGYITNFNVAEGAHVVANQPVVALIDGDSFWIEGFFQETDLEHVHAGDSASVTLMSYPDYPFNGTVISLGYGIAQADGATSAQMLPTVNPNFEWIRLAQRIPVKIKVQSLPEQVELRVGTTASVMISPQVKG</sequence>
<evidence type="ECO:0000256" key="4">
    <source>
        <dbReference type="ARBA" id="ARBA00023136"/>
    </source>
</evidence>
<proteinExistence type="inferred from homology"/>
<dbReference type="Gene3D" id="2.40.50.100">
    <property type="match status" value="1"/>
</dbReference>
<dbReference type="InterPro" id="IPR050393">
    <property type="entry name" value="MFP_Efflux_Pump"/>
</dbReference>
<evidence type="ECO:0000313" key="9">
    <source>
        <dbReference type="Proteomes" id="UP000619743"/>
    </source>
</evidence>
<keyword evidence="5" id="KW-0175">Coiled coil</keyword>
<feature type="domain" description="Multidrug resistance protein MdtA-like barrel-sandwich hybrid" evidence="6">
    <location>
        <begin position="40"/>
        <end position="181"/>
    </location>
</feature>
<evidence type="ECO:0000313" key="8">
    <source>
        <dbReference type="EMBL" id="GGA81299.1"/>
    </source>
</evidence>
<evidence type="ECO:0000256" key="3">
    <source>
        <dbReference type="ARBA" id="ARBA00022989"/>
    </source>
</evidence>
<feature type="coiled-coil region" evidence="5">
    <location>
        <begin position="81"/>
        <end position="108"/>
    </location>
</feature>
<keyword evidence="2" id="KW-0812">Transmembrane</keyword>
<dbReference type="Gene3D" id="2.40.30.170">
    <property type="match status" value="1"/>
</dbReference>
<dbReference type="InterPro" id="IPR058625">
    <property type="entry name" value="MdtA-like_BSH"/>
</dbReference>
<dbReference type="Pfam" id="PF25963">
    <property type="entry name" value="Beta-barrel_AAEA"/>
    <property type="match status" value="1"/>
</dbReference>
<keyword evidence="3" id="KW-1133">Transmembrane helix</keyword>
<protein>
    <submittedName>
        <fullName evidence="8">Hemolysin D</fullName>
    </submittedName>
</protein>
<dbReference type="InterPro" id="IPR058634">
    <property type="entry name" value="AaeA-lik-b-barrel"/>
</dbReference>
<keyword evidence="9" id="KW-1185">Reference proteome</keyword>
<evidence type="ECO:0000259" key="7">
    <source>
        <dbReference type="Pfam" id="PF25963"/>
    </source>
</evidence>
<evidence type="ECO:0000256" key="1">
    <source>
        <dbReference type="ARBA" id="ARBA00009477"/>
    </source>
</evidence>
<organism evidence="8 9">
    <name type="scientific">Neiella marina</name>
    <dbReference type="NCBI Taxonomy" id="508461"/>
    <lineage>
        <taxon>Bacteria</taxon>
        <taxon>Pseudomonadati</taxon>
        <taxon>Pseudomonadota</taxon>
        <taxon>Gammaproteobacteria</taxon>
        <taxon>Alteromonadales</taxon>
        <taxon>Echinimonadaceae</taxon>
        <taxon>Neiella</taxon>
    </lineage>
</organism>
<comment type="caution">
    <text evidence="8">The sequence shown here is derived from an EMBL/GenBank/DDBJ whole genome shotgun (WGS) entry which is preliminary data.</text>
</comment>
<dbReference type="AlphaFoldDB" id="A0A8J2U662"/>
<accession>A0A8J2U662</accession>
<dbReference type="PANTHER" id="PTHR30367:SF1">
    <property type="entry name" value="MULTIDRUG RESISTANCE PROTEIN MDTN"/>
    <property type="match status" value="1"/>
</dbReference>
<comment type="similarity">
    <text evidence="1">Belongs to the membrane fusion protein (MFP) (TC 8.A.1) family.</text>
</comment>
<dbReference type="SUPFAM" id="SSF111369">
    <property type="entry name" value="HlyD-like secretion proteins"/>
    <property type="match status" value="1"/>
</dbReference>
<dbReference type="Proteomes" id="UP000619743">
    <property type="component" value="Unassembled WGS sequence"/>
</dbReference>
<gene>
    <name evidence="8" type="ORF">GCM10011369_24060</name>
</gene>
<dbReference type="InterPro" id="IPR006143">
    <property type="entry name" value="RND_pump_MFP"/>
</dbReference>
<evidence type="ECO:0000256" key="2">
    <source>
        <dbReference type="ARBA" id="ARBA00022692"/>
    </source>
</evidence>
<dbReference type="GO" id="GO:0016020">
    <property type="term" value="C:membrane"/>
    <property type="evidence" value="ECO:0007669"/>
    <property type="project" value="InterPro"/>
</dbReference>
<evidence type="ECO:0000259" key="6">
    <source>
        <dbReference type="Pfam" id="PF25917"/>
    </source>
</evidence>
<name>A0A8J2U662_9GAMM</name>
<reference evidence="9" key="1">
    <citation type="journal article" date="2019" name="Int. J. Syst. Evol. Microbiol.">
        <title>The Global Catalogue of Microorganisms (GCM) 10K type strain sequencing project: providing services to taxonomists for standard genome sequencing and annotation.</title>
        <authorList>
            <consortium name="The Broad Institute Genomics Platform"/>
            <consortium name="The Broad Institute Genome Sequencing Center for Infectious Disease"/>
            <person name="Wu L."/>
            <person name="Ma J."/>
        </authorList>
    </citation>
    <scope>NUCLEOTIDE SEQUENCE [LARGE SCALE GENOMIC DNA]</scope>
    <source>
        <strain evidence="9">CGMCC 1.10130</strain>
    </source>
</reference>
<dbReference type="OrthoDB" id="9811754at2"/>
<dbReference type="PANTHER" id="PTHR30367">
    <property type="entry name" value="P-HYDROXYBENZOIC ACID EFFLUX PUMP SUBUNIT AAEA-RELATED"/>
    <property type="match status" value="1"/>
</dbReference>
<feature type="domain" description="p-hydroxybenzoic acid efflux pump subunit AaeA-like beta-barrel" evidence="7">
    <location>
        <begin position="187"/>
        <end position="284"/>
    </location>
</feature>
<dbReference type="EMBL" id="BMDX01000012">
    <property type="protein sequence ID" value="GGA81299.1"/>
    <property type="molecule type" value="Genomic_DNA"/>
</dbReference>
<keyword evidence="4" id="KW-0472">Membrane</keyword>
<dbReference type="Pfam" id="PF25917">
    <property type="entry name" value="BSH_RND"/>
    <property type="match status" value="1"/>
</dbReference>
<evidence type="ECO:0000256" key="5">
    <source>
        <dbReference type="SAM" id="Coils"/>
    </source>
</evidence>